<dbReference type="AlphaFoldDB" id="A0AAF3EP79"/>
<keyword evidence="1" id="KW-1185">Reference proteome</keyword>
<accession>A0AAF3EP79</accession>
<organism evidence="1 2">
    <name type="scientific">Mesorhabditis belari</name>
    <dbReference type="NCBI Taxonomy" id="2138241"/>
    <lineage>
        <taxon>Eukaryota</taxon>
        <taxon>Metazoa</taxon>
        <taxon>Ecdysozoa</taxon>
        <taxon>Nematoda</taxon>
        <taxon>Chromadorea</taxon>
        <taxon>Rhabditida</taxon>
        <taxon>Rhabditina</taxon>
        <taxon>Rhabditomorpha</taxon>
        <taxon>Rhabditoidea</taxon>
        <taxon>Rhabditidae</taxon>
        <taxon>Mesorhabditinae</taxon>
        <taxon>Mesorhabditis</taxon>
    </lineage>
</organism>
<evidence type="ECO:0000313" key="2">
    <source>
        <dbReference type="WBParaSite" id="MBELARI_LOCUS1588"/>
    </source>
</evidence>
<dbReference type="WBParaSite" id="MBELARI_LOCUS1588">
    <property type="protein sequence ID" value="MBELARI_LOCUS1588"/>
    <property type="gene ID" value="MBELARI_LOCUS1588"/>
</dbReference>
<protein>
    <submittedName>
        <fullName evidence="2">Uncharacterized protein</fullName>
    </submittedName>
</protein>
<reference evidence="2" key="1">
    <citation type="submission" date="2024-02" db="UniProtKB">
        <authorList>
            <consortium name="WormBaseParasite"/>
        </authorList>
    </citation>
    <scope>IDENTIFICATION</scope>
</reference>
<dbReference type="SUPFAM" id="SSF82549">
    <property type="entry name" value="DAK1/DegV-like"/>
    <property type="match status" value="1"/>
</dbReference>
<sequence length="234" mass="25842">MSYTFYAVSSEGLLTGAICGDVFASPPSNHVLAALERKLVEKVQVVVMTDDIALENVRIVLEVEGVGCSNSHYEATLGVSLYPCSLPNRPPMFGWSKERWRRSGFDLKSAYNRPAMHSHQKPGFFERFGWAAGDGDYWTNNSPCLQKCILEANESLHWQNPAMVTLATDRNLSGNGWRDGRSDLRLTTGSSKFGSFEESAPPEEIGLTVGDRSQAITEHGRAQPGDRTVVSRRT</sequence>
<proteinExistence type="predicted"/>
<name>A0AAF3EP79_9BILA</name>
<dbReference type="Proteomes" id="UP000887575">
    <property type="component" value="Unassembled WGS sequence"/>
</dbReference>
<evidence type="ECO:0000313" key="1">
    <source>
        <dbReference type="Proteomes" id="UP000887575"/>
    </source>
</evidence>